<evidence type="ECO:0000256" key="1">
    <source>
        <dbReference type="ARBA" id="ARBA00004571"/>
    </source>
</evidence>
<dbReference type="NCBIfam" id="TIGR04056">
    <property type="entry name" value="OMP_RagA_SusC"/>
    <property type="match status" value="1"/>
</dbReference>
<feature type="domain" description="TonB-dependent receptor plug" evidence="9">
    <location>
        <begin position="114"/>
        <end position="218"/>
    </location>
</feature>
<feature type="signal peptide" evidence="8">
    <location>
        <begin position="1"/>
        <end position="21"/>
    </location>
</feature>
<dbReference type="EMBL" id="QPMM01000011">
    <property type="protein sequence ID" value="RFS20001.1"/>
    <property type="molecule type" value="Genomic_DNA"/>
</dbReference>
<dbReference type="InterPro" id="IPR036942">
    <property type="entry name" value="Beta-barrel_TonB_sf"/>
</dbReference>
<dbReference type="Proteomes" id="UP000260644">
    <property type="component" value="Unassembled WGS sequence"/>
</dbReference>
<keyword evidence="3 7" id="KW-1134">Transmembrane beta strand</keyword>
<evidence type="ECO:0000256" key="5">
    <source>
        <dbReference type="ARBA" id="ARBA00023136"/>
    </source>
</evidence>
<keyword evidence="4 7" id="KW-0812">Transmembrane</keyword>
<evidence type="ECO:0000259" key="9">
    <source>
        <dbReference type="Pfam" id="PF07715"/>
    </source>
</evidence>
<reference evidence="10 11" key="1">
    <citation type="submission" date="2018-07" db="EMBL/GenBank/DDBJ databases">
        <title>Chitinophaga K2CV101002-2 sp. nov., isolated from a monsoon evergreen broad-leaved forest soil.</title>
        <authorList>
            <person name="Lv Y."/>
        </authorList>
    </citation>
    <scope>NUCLEOTIDE SEQUENCE [LARGE SCALE GENOMIC DNA]</scope>
    <source>
        <strain evidence="10 11">GDMCC 1.1288</strain>
    </source>
</reference>
<dbReference type="Gene3D" id="2.40.170.20">
    <property type="entry name" value="TonB-dependent receptor, beta-barrel domain"/>
    <property type="match status" value="1"/>
</dbReference>
<evidence type="ECO:0000256" key="6">
    <source>
        <dbReference type="ARBA" id="ARBA00023237"/>
    </source>
</evidence>
<evidence type="ECO:0000256" key="2">
    <source>
        <dbReference type="ARBA" id="ARBA00022448"/>
    </source>
</evidence>
<comment type="similarity">
    <text evidence="7">Belongs to the TonB-dependent receptor family.</text>
</comment>
<dbReference type="AlphaFoldDB" id="A0A3E1Y5J7"/>
<dbReference type="InterPro" id="IPR023996">
    <property type="entry name" value="TonB-dep_OMP_SusC/RagA"/>
</dbReference>
<keyword evidence="11" id="KW-1185">Reference proteome</keyword>
<evidence type="ECO:0000256" key="8">
    <source>
        <dbReference type="SAM" id="SignalP"/>
    </source>
</evidence>
<dbReference type="Pfam" id="PF07715">
    <property type="entry name" value="Plug"/>
    <property type="match status" value="1"/>
</dbReference>
<evidence type="ECO:0000256" key="4">
    <source>
        <dbReference type="ARBA" id="ARBA00022692"/>
    </source>
</evidence>
<dbReference type="InterPro" id="IPR039426">
    <property type="entry name" value="TonB-dep_rcpt-like"/>
</dbReference>
<evidence type="ECO:0000313" key="11">
    <source>
        <dbReference type="Proteomes" id="UP000260644"/>
    </source>
</evidence>
<dbReference type="InterPro" id="IPR023997">
    <property type="entry name" value="TonB-dep_OMP_SusC/RagA_CS"/>
</dbReference>
<organism evidence="10 11">
    <name type="scientific">Chitinophaga silvatica</name>
    <dbReference type="NCBI Taxonomy" id="2282649"/>
    <lineage>
        <taxon>Bacteria</taxon>
        <taxon>Pseudomonadati</taxon>
        <taxon>Bacteroidota</taxon>
        <taxon>Chitinophagia</taxon>
        <taxon>Chitinophagales</taxon>
        <taxon>Chitinophagaceae</taxon>
        <taxon>Chitinophaga</taxon>
    </lineage>
</organism>
<dbReference type="GO" id="GO:0009279">
    <property type="term" value="C:cell outer membrane"/>
    <property type="evidence" value="ECO:0007669"/>
    <property type="project" value="UniProtKB-SubCell"/>
</dbReference>
<dbReference type="Gene3D" id="2.60.40.1120">
    <property type="entry name" value="Carboxypeptidase-like, regulatory domain"/>
    <property type="match status" value="1"/>
</dbReference>
<dbReference type="InterPro" id="IPR008969">
    <property type="entry name" value="CarboxyPept-like_regulatory"/>
</dbReference>
<accession>A0A3E1Y5J7</accession>
<keyword evidence="8" id="KW-0732">Signal</keyword>
<proteinExistence type="inferred from homology"/>
<gene>
    <name evidence="10" type="ORF">DVR12_19945</name>
</gene>
<protein>
    <submittedName>
        <fullName evidence="10">TonB-dependent receptor</fullName>
    </submittedName>
</protein>
<comment type="caution">
    <text evidence="10">The sequence shown here is derived from an EMBL/GenBank/DDBJ whole genome shotgun (WGS) entry which is preliminary data.</text>
</comment>
<name>A0A3E1Y5J7_9BACT</name>
<feature type="chain" id="PRO_5017668557" evidence="8">
    <location>
        <begin position="22"/>
        <end position="993"/>
    </location>
</feature>
<keyword evidence="2 7" id="KW-0813">Transport</keyword>
<comment type="subcellular location">
    <subcellularLocation>
        <location evidence="1 7">Cell outer membrane</location>
        <topology evidence="1 7">Multi-pass membrane protein</topology>
    </subcellularLocation>
</comment>
<dbReference type="PROSITE" id="PS52016">
    <property type="entry name" value="TONB_DEPENDENT_REC_3"/>
    <property type="match status" value="1"/>
</dbReference>
<evidence type="ECO:0000313" key="10">
    <source>
        <dbReference type="EMBL" id="RFS20001.1"/>
    </source>
</evidence>
<dbReference type="SUPFAM" id="SSF56935">
    <property type="entry name" value="Porins"/>
    <property type="match status" value="1"/>
</dbReference>
<dbReference type="Pfam" id="PF13715">
    <property type="entry name" value="CarbopepD_reg_2"/>
    <property type="match status" value="1"/>
</dbReference>
<evidence type="ECO:0000256" key="3">
    <source>
        <dbReference type="ARBA" id="ARBA00022452"/>
    </source>
</evidence>
<dbReference type="NCBIfam" id="TIGR04057">
    <property type="entry name" value="SusC_RagA_signa"/>
    <property type="match status" value="1"/>
</dbReference>
<dbReference type="InterPro" id="IPR012910">
    <property type="entry name" value="Plug_dom"/>
</dbReference>
<dbReference type="SUPFAM" id="SSF49464">
    <property type="entry name" value="Carboxypeptidase regulatory domain-like"/>
    <property type="match status" value="1"/>
</dbReference>
<sequence>MNVMKTCYLLLLLLLPAWLHAQQISGSVKDAATGAPLPGVTIVYKSNTGIGTVSDSDGSFHIKGTKGTVLQFQLLGYESKEITCVNTQHMLVTLKTSTKDMDQVVVIGYGTSRKRDLTGSIASIKGEEIVNRPGSNPLAALQGKVAGITVTNTGRAGAAPTIRIRGVGSITNTNPLYVVDGVFHDNIDFLNNGDIASVEILKDPSSLAMFGVQGANGVIIISTMKARTGEMKVNFNTYAGIQHLVNKVKVTDAEGFKMLYSEQLKNLNSQPFDFSPYKANTDWQDKIFRDAMIQNYSLSVATGTEKNKAYLSAGYFNQDGILKYDAFKKYMIHINDEYDINKNIRVGVDMSGSRWDRKNGDINLVPNALIAAPIFEPYSADGRYNASPTFQRAQVGNPVANMEIFKDKAINYGYRFVGSAFAEIKFLRHLTWKTVGYTDLGFNSNRSYTPRYIVGDSAQYNFINSVSMGKNNYQTFQADHTLKYENTFGKHRLNLLAGLTAQYKGGDFISGSRKSPSIAIPDNPDLWYLNTSPDLESQVNNGSGEEQAFKSYLFRANYSFNNKYLFNASFRRDGTSKFGPNKRWGNFPAAGAAWVISEEPFLRHSIPAINFLKLKASWGRLGNDKIGNYLYYPLLNTGNSAVFGDKLYPAAVPQFIPNPNIHWEVMEGTDAGIELTLFNERFTLEADYYHRTTKDILVNLDIPGAIGTTQSQTNAGTILNRGFEFTAGWGDGIGKDFKYSVSGNLTTLKNKVLAIGDNIGYNITNTPSRTIVGYPIGGFYGYIQDGIFQSTEEIEKSAQKSDPRIKPGDIKFVDVNEDGKITDKDRTYIGSPTPNLVYGLSFNLRYKGWGLDVETQGSGGNKVFVNRGRNKYAVFNYETNRLNRWTGPGTSNKEPIMDDTRGWNLEPSTYFIEPGDYFRIRFIQLSYNFNASWMQDLKIKSGRLFLNAQNLKTFTKVSGYTPEVGGDSPIRMGVDEGTYPIPATFMAGFNLNF</sequence>
<dbReference type="Gene3D" id="2.170.130.10">
    <property type="entry name" value="TonB-dependent receptor, plug domain"/>
    <property type="match status" value="1"/>
</dbReference>
<keyword evidence="5 7" id="KW-0472">Membrane</keyword>
<dbReference type="InterPro" id="IPR037066">
    <property type="entry name" value="Plug_dom_sf"/>
</dbReference>
<keyword evidence="6 7" id="KW-0998">Cell outer membrane</keyword>
<evidence type="ECO:0000256" key="7">
    <source>
        <dbReference type="PROSITE-ProRule" id="PRU01360"/>
    </source>
</evidence>
<keyword evidence="10" id="KW-0675">Receptor</keyword>